<dbReference type="PANTHER" id="PTHR43791:SF47">
    <property type="entry name" value="MAJOR FACILITATOR SUPERFAMILY (MFS) PROFILE DOMAIN-CONTAINING PROTEIN-RELATED"/>
    <property type="match status" value="1"/>
</dbReference>
<keyword evidence="2" id="KW-0813">Transport</keyword>
<evidence type="ECO:0000256" key="2">
    <source>
        <dbReference type="ARBA" id="ARBA00022448"/>
    </source>
</evidence>
<dbReference type="Pfam" id="PF07690">
    <property type="entry name" value="MFS_1"/>
    <property type="match status" value="1"/>
</dbReference>
<evidence type="ECO:0000256" key="7">
    <source>
        <dbReference type="SAM" id="Phobius"/>
    </source>
</evidence>
<sequence>MAATNVNTSSPEKGYDPSPSPVPSHLEDGKPKYSNNVDDDEEFSYAQQRSIVRRIDRRLLVSTGLMYCVSLIDRGNMPNAAIAGMHTELGTNLGFRYVSNGLASTRGVVMIGFGFVQHWTIVIPLRLLLGLFEAGYFPGCVYLISTYYSRFDMQKRYAFFYLIGTFCNGLSGILAFGIQQMDGVANYRGWRWIFILEGIMTIAVGIYGYIFVVNFPDQLVHKPAWGFLQPNECRFLLRRINRDRNDAEAEPFNFKKWASSGADLKVWGFALIFL</sequence>
<keyword evidence="9" id="KW-1185">Reference proteome</keyword>
<proteinExistence type="predicted"/>
<protein>
    <recommendedName>
        <fullName evidence="10">Major facilitator superfamily (MFS) profile domain-containing protein</fullName>
    </recommendedName>
</protein>
<comment type="caution">
    <text evidence="8">The sequence shown here is derived from an EMBL/GenBank/DDBJ whole genome shotgun (WGS) entry which is preliminary data.</text>
</comment>
<feature type="compositionally biased region" description="Polar residues" evidence="6">
    <location>
        <begin position="1"/>
        <end position="11"/>
    </location>
</feature>
<dbReference type="InterPro" id="IPR036259">
    <property type="entry name" value="MFS_trans_sf"/>
</dbReference>
<dbReference type="EMBL" id="JAVRRG010000038">
    <property type="protein sequence ID" value="KAK5093877.1"/>
    <property type="molecule type" value="Genomic_DNA"/>
</dbReference>
<name>A0ABR0KDE9_9EURO</name>
<accession>A0ABR0KDE9</accession>
<evidence type="ECO:0000256" key="3">
    <source>
        <dbReference type="ARBA" id="ARBA00022692"/>
    </source>
</evidence>
<dbReference type="SUPFAM" id="SSF103473">
    <property type="entry name" value="MFS general substrate transporter"/>
    <property type="match status" value="1"/>
</dbReference>
<feature type="transmembrane region" description="Helical" evidence="7">
    <location>
        <begin position="103"/>
        <end position="121"/>
    </location>
</feature>
<gene>
    <name evidence="8" type="ORF">LTR24_003881</name>
</gene>
<keyword evidence="4 7" id="KW-1133">Transmembrane helix</keyword>
<dbReference type="Gene3D" id="1.20.1250.20">
    <property type="entry name" value="MFS general substrate transporter like domains"/>
    <property type="match status" value="1"/>
</dbReference>
<feature type="transmembrane region" description="Helical" evidence="7">
    <location>
        <begin position="157"/>
        <end position="178"/>
    </location>
</feature>
<dbReference type="Proteomes" id="UP001345013">
    <property type="component" value="Unassembled WGS sequence"/>
</dbReference>
<evidence type="ECO:0000256" key="1">
    <source>
        <dbReference type="ARBA" id="ARBA00004141"/>
    </source>
</evidence>
<dbReference type="InterPro" id="IPR011701">
    <property type="entry name" value="MFS"/>
</dbReference>
<dbReference type="PANTHER" id="PTHR43791">
    <property type="entry name" value="PERMEASE-RELATED"/>
    <property type="match status" value="1"/>
</dbReference>
<reference evidence="8 9" key="1">
    <citation type="submission" date="2023-08" db="EMBL/GenBank/DDBJ databases">
        <title>Black Yeasts Isolated from many extreme environments.</title>
        <authorList>
            <person name="Coleine C."/>
            <person name="Stajich J.E."/>
            <person name="Selbmann L."/>
        </authorList>
    </citation>
    <scope>NUCLEOTIDE SEQUENCE [LARGE SCALE GENOMIC DNA]</scope>
    <source>
        <strain evidence="8 9">CCFEE 5885</strain>
    </source>
</reference>
<comment type="subcellular location">
    <subcellularLocation>
        <location evidence="1">Membrane</location>
        <topology evidence="1">Multi-pass membrane protein</topology>
    </subcellularLocation>
</comment>
<organism evidence="8 9">
    <name type="scientific">Lithohypha guttulata</name>
    <dbReference type="NCBI Taxonomy" id="1690604"/>
    <lineage>
        <taxon>Eukaryota</taxon>
        <taxon>Fungi</taxon>
        <taxon>Dikarya</taxon>
        <taxon>Ascomycota</taxon>
        <taxon>Pezizomycotina</taxon>
        <taxon>Eurotiomycetes</taxon>
        <taxon>Chaetothyriomycetidae</taxon>
        <taxon>Chaetothyriales</taxon>
        <taxon>Trichomeriaceae</taxon>
        <taxon>Lithohypha</taxon>
    </lineage>
</organism>
<feature type="region of interest" description="Disordered" evidence="6">
    <location>
        <begin position="1"/>
        <end position="39"/>
    </location>
</feature>
<evidence type="ECO:0008006" key="10">
    <source>
        <dbReference type="Google" id="ProtNLM"/>
    </source>
</evidence>
<feature type="transmembrane region" description="Helical" evidence="7">
    <location>
        <begin position="127"/>
        <end position="145"/>
    </location>
</feature>
<evidence type="ECO:0000313" key="8">
    <source>
        <dbReference type="EMBL" id="KAK5093877.1"/>
    </source>
</evidence>
<keyword evidence="5 7" id="KW-0472">Membrane</keyword>
<keyword evidence="3 7" id="KW-0812">Transmembrane</keyword>
<evidence type="ECO:0000256" key="6">
    <source>
        <dbReference type="SAM" id="MobiDB-lite"/>
    </source>
</evidence>
<feature type="transmembrane region" description="Helical" evidence="7">
    <location>
        <begin position="190"/>
        <end position="212"/>
    </location>
</feature>
<evidence type="ECO:0000313" key="9">
    <source>
        <dbReference type="Proteomes" id="UP001345013"/>
    </source>
</evidence>
<evidence type="ECO:0000256" key="4">
    <source>
        <dbReference type="ARBA" id="ARBA00022989"/>
    </source>
</evidence>
<evidence type="ECO:0000256" key="5">
    <source>
        <dbReference type="ARBA" id="ARBA00023136"/>
    </source>
</evidence>